<evidence type="ECO:0000256" key="1">
    <source>
        <dbReference type="ARBA" id="ARBA00004370"/>
    </source>
</evidence>
<dbReference type="Gene3D" id="1.20.1600.10">
    <property type="entry name" value="Outer membrane efflux proteins (OEP)"/>
    <property type="match status" value="1"/>
</dbReference>
<dbReference type="SUPFAM" id="SSF56954">
    <property type="entry name" value="Outer membrane efflux proteins (OEP)"/>
    <property type="match status" value="1"/>
</dbReference>
<dbReference type="NCBIfam" id="TIGR01845">
    <property type="entry name" value="outer_NodT"/>
    <property type="match status" value="1"/>
</dbReference>
<dbReference type="InterPro" id="IPR010131">
    <property type="entry name" value="MdtP/NodT-like"/>
</dbReference>
<dbReference type="InterPro" id="IPR003423">
    <property type="entry name" value="OMP_efflux"/>
</dbReference>
<keyword evidence="4 9" id="KW-0812">Transmembrane</keyword>
<dbReference type="Proteomes" id="UP001161160">
    <property type="component" value="Unassembled WGS sequence"/>
</dbReference>
<dbReference type="PANTHER" id="PTHR30203:SF20">
    <property type="entry name" value="MULTIDRUG RESISTANCE OUTER MEMBRANE PROTEIN MDTP-RELATED"/>
    <property type="match status" value="1"/>
</dbReference>
<reference evidence="11" key="1">
    <citation type="submission" date="2023-04" db="EMBL/GenBank/DDBJ databases">
        <title>Genome Encyclopedia of Bacteria and Archaea VI: Functional Genomics of Type Strains.</title>
        <authorList>
            <person name="Whitman W."/>
        </authorList>
    </citation>
    <scope>NUCLEOTIDE SEQUENCE</scope>
    <source>
        <strain evidence="11">Enz.4-51</strain>
    </source>
</reference>
<evidence type="ECO:0000256" key="2">
    <source>
        <dbReference type="ARBA" id="ARBA00007613"/>
    </source>
</evidence>
<dbReference type="PANTHER" id="PTHR30203">
    <property type="entry name" value="OUTER MEMBRANE CATION EFFLUX PROTEIN"/>
    <property type="match status" value="1"/>
</dbReference>
<evidence type="ECO:0000256" key="4">
    <source>
        <dbReference type="ARBA" id="ARBA00022692"/>
    </source>
</evidence>
<evidence type="ECO:0000256" key="5">
    <source>
        <dbReference type="ARBA" id="ARBA00022729"/>
    </source>
</evidence>
<keyword evidence="12" id="KW-1185">Reference proteome</keyword>
<dbReference type="EMBL" id="JARXYA010000004">
    <property type="protein sequence ID" value="MDH6503683.1"/>
    <property type="molecule type" value="Genomic_DNA"/>
</dbReference>
<evidence type="ECO:0000256" key="10">
    <source>
        <dbReference type="SAM" id="Coils"/>
    </source>
</evidence>
<keyword evidence="5" id="KW-0732">Signal</keyword>
<evidence type="ECO:0000256" key="9">
    <source>
        <dbReference type="RuleBase" id="RU362097"/>
    </source>
</evidence>
<feature type="coiled-coil region" evidence="10">
    <location>
        <begin position="231"/>
        <end position="258"/>
    </location>
</feature>
<evidence type="ECO:0000313" key="12">
    <source>
        <dbReference type="Proteomes" id="UP001161160"/>
    </source>
</evidence>
<dbReference type="AlphaFoldDB" id="A0AA43M7T1"/>
<keyword evidence="3 9" id="KW-1134">Transmembrane beta strand</keyword>
<evidence type="ECO:0000256" key="3">
    <source>
        <dbReference type="ARBA" id="ARBA00022452"/>
    </source>
</evidence>
<evidence type="ECO:0000256" key="6">
    <source>
        <dbReference type="ARBA" id="ARBA00023136"/>
    </source>
</evidence>
<gene>
    <name evidence="11" type="ORF">M2127_000976</name>
</gene>
<organism evidence="11 12">
    <name type="scientific">Polynucleobacter sphagniphilus</name>
    <dbReference type="NCBI Taxonomy" id="1743169"/>
    <lineage>
        <taxon>Bacteria</taxon>
        <taxon>Pseudomonadati</taxon>
        <taxon>Pseudomonadota</taxon>
        <taxon>Betaproteobacteria</taxon>
        <taxon>Burkholderiales</taxon>
        <taxon>Burkholderiaceae</taxon>
        <taxon>Polynucleobacter</taxon>
    </lineage>
</organism>
<sequence>MIHSISKNMRNILIIGFALLLSSCALFPRDSLPEQAIKPLEQLEPQLDTKASQISDEWWKAFGDPQLNRLISLGLKNSPSLETSGARIVAAQAMLDTEKAAFLPQIGVSGQLDREQLSQNYIFVPGMPVYTGYGLASASLNWSIDIWGKQKKYFDAAKNQVIAAQANYRASQLLLATTIARIYLDYDRMTQARALFTRDADLKKSLYQIARDKQRTGLADAIQVNQRQVEFETAEANLSQANLSVKMLQHQLAALVQEGPSWGETLNAPTLKVVGLGLPEVIPSNLLERRPDLQALLSQIDVAKLQLDGAKLEYLPDVNLAGFIGVQSFGISQLFNSRSQQFSIGPAISLPIFDGGAIAANITGKESARNQAIANYQEQLVQALRDVADGVGSMRSSQANFESYKTTFQSAKSNYEIARQRAKVGISSQEAVLTTEQSYLAQGQNFADAKAKMLTANVVLVQALGGSYLQHSKKSD</sequence>
<dbReference type="GO" id="GO:0015562">
    <property type="term" value="F:efflux transmembrane transporter activity"/>
    <property type="evidence" value="ECO:0007669"/>
    <property type="project" value="InterPro"/>
</dbReference>
<dbReference type="PROSITE" id="PS51257">
    <property type="entry name" value="PROKAR_LIPOPROTEIN"/>
    <property type="match status" value="1"/>
</dbReference>
<dbReference type="GO" id="GO:0005886">
    <property type="term" value="C:plasma membrane"/>
    <property type="evidence" value="ECO:0007669"/>
    <property type="project" value="UniProtKB-SubCell"/>
</dbReference>
<dbReference type="GeneID" id="83595583"/>
<proteinExistence type="inferred from homology"/>
<keyword evidence="8 9" id="KW-0449">Lipoprotein</keyword>
<dbReference type="RefSeq" id="WP_277540766.1">
    <property type="nucleotide sequence ID" value="NZ_JAQFIK010000002.1"/>
</dbReference>
<dbReference type="Pfam" id="PF02321">
    <property type="entry name" value="OEP"/>
    <property type="match status" value="2"/>
</dbReference>
<name>A0AA43M7T1_9BURK</name>
<comment type="subcellular location">
    <subcellularLocation>
        <location evidence="9">Cell membrane</location>
        <topology evidence="9">Lipid-anchor</topology>
    </subcellularLocation>
    <subcellularLocation>
        <location evidence="1">Membrane</location>
    </subcellularLocation>
</comment>
<protein>
    <submittedName>
        <fullName evidence="11">NodT family efflux transporter outer membrane factor (OMF) lipoprotein</fullName>
    </submittedName>
</protein>
<comment type="caution">
    <text evidence="11">The sequence shown here is derived from an EMBL/GenBank/DDBJ whole genome shotgun (WGS) entry which is preliminary data.</text>
</comment>
<keyword evidence="6 9" id="KW-0472">Membrane</keyword>
<keyword evidence="10" id="KW-0175">Coiled coil</keyword>
<dbReference type="Gene3D" id="2.20.200.10">
    <property type="entry name" value="Outer membrane efflux proteins (OEP)"/>
    <property type="match status" value="1"/>
</dbReference>
<keyword evidence="7 9" id="KW-0564">Palmitate</keyword>
<accession>A0AA43M7T1</accession>
<evidence type="ECO:0000256" key="8">
    <source>
        <dbReference type="ARBA" id="ARBA00023288"/>
    </source>
</evidence>
<evidence type="ECO:0000313" key="11">
    <source>
        <dbReference type="EMBL" id="MDH6503683.1"/>
    </source>
</evidence>
<evidence type="ECO:0000256" key="7">
    <source>
        <dbReference type="ARBA" id="ARBA00023139"/>
    </source>
</evidence>
<comment type="similarity">
    <text evidence="2 9">Belongs to the outer membrane factor (OMF) (TC 1.B.17) family.</text>
</comment>